<feature type="domain" description="FAD-binding" evidence="1">
    <location>
        <begin position="13"/>
        <end position="352"/>
    </location>
</feature>
<dbReference type="Pfam" id="PF01494">
    <property type="entry name" value="FAD_binding_3"/>
    <property type="match status" value="1"/>
</dbReference>
<accession>A0A2T0T0A2</accession>
<sequence>MRAHSPSSPLGHVVVIGGSMAGLLAAHVLSRHAERVTVLERDHYEAGSGPRSGVPQSRHTHVLLTSGMEALEELLPGVVRELEDAGAPNLSIPADLGVWQAGQWVSRANPSRPVMTGSRPLLDHVVRGRVLADPRVDVRTSTEVTGFLGGPDRITGVSVRGRGSDHQEYEELEADLVVDATGRGSRTPEWLTALGAGAPAEEVLETGRAYATCVFETDDAGSPDQVKGFYIVPDAAQPFGAIILPAEGDRWMVTLSGPRGQAPPTDPAGFVDFAAALPHDAPHKWLSTARPLGRPVGYRHTANRRRRYDLAARDRTGLLVVGDALCMFNPVYGQGLSVAALNAVALGRALAAPDLPSTHSLQRKVLRSSRGAWDVATGADSPMPGATGDAVRSGLVERLLNRYLERVRVRVPGDPVVCKAFRDVLFLKAPPTSLLTSPRVVFRTLLRPAIPTPPDLPTP</sequence>
<gene>
    <name evidence="2" type="ORF">CLV43_108490</name>
</gene>
<dbReference type="InterPro" id="IPR036188">
    <property type="entry name" value="FAD/NAD-bd_sf"/>
</dbReference>
<evidence type="ECO:0000313" key="2">
    <source>
        <dbReference type="EMBL" id="PRY39090.1"/>
    </source>
</evidence>
<name>A0A2T0T0A2_9PSEU</name>
<keyword evidence="3" id="KW-1185">Reference proteome</keyword>
<evidence type="ECO:0000259" key="1">
    <source>
        <dbReference type="Pfam" id="PF01494"/>
    </source>
</evidence>
<dbReference type="InterPro" id="IPR002938">
    <property type="entry name" value="FAD-bd"/>
</dbReference>
<dbReference type="PRINTS" id="PR00420">
    <property type="entry name" value="RNGMNOXGNASE"/>
</dbReference>
<protein>
    <submittedName>
        <fullName evidence="2">2-polyprenyl-6-methoxyphenol hydroxylase-like FAD-dependent oxidoreductase</fullName>
    </submittedName>
</protein>
<dbReference type="RefSeq" id="WP_106190527.1">
    <property type="nucleotide sequence ID" value="NZ_PVTF01000008.1"/>
</dbReference>
<dbReference type="PANTHER" id="PTHR43422:SF3">
    <property type="entry name" value="THIAMINE THIAZOLE SYNTHASE"/>
    <property type="match status" value="1"/>
</dbReference>
<dbReference type="Gene3D" id="3.50.50.60">
    <property type="entry name" value="FAD/NAD(P)-binding domain"/>
    <property type="match status" value="1"/>
</dbReference>
<dbReference type="AlphaFoldDB" id="A0A2T0T0A2"/>
<dbReference type="PANTHER" id="PTHR43422">
    <property type="entry name" value="THIAMINE THIAZOLE SYNTHASE"/>
    <property type="match status" value="1"/>
</dbReference>
<dbReference type="SUPFAM" id="SSF51905">
    <property type="entry name" value="FAD/NAD(P)-binding domain"/>
    <property type="match status" value="1"/>
</dbReference>
<evidence type="ECO:0000313" key="3">
    <source>
        <dbReference type="Proteomes" id="UP000239494"/>
    </source>
</evidence>
<organism evidence="2 3">
    <name type="scientific">Umezawaea tangerina</name>
    <dbReference type="NCBI Taxonomy" id="84725"/>
    <lineage>
        <taxon>Bacteria</taxon>
        <taxon>Bacillati</taxon>
        <taxon>Actinomycetota</taxon>
        <taxon>Actinomycetes</taxon>
        <taxon>Pseudonocardiales</taxon>
        <taxon>Pseudonocardiaceae</taxon>
        <taxon>Umezawaea</taxon>
    </lineage>
</organism>
<dbReference type="Proteomes" id="UP000239494">
    <property type="component" value="Unassembled WGS sequence"/>
</dbReference>
<proteinExistence type="predicted"/>
<dbReference type="GO" id="GO:0071949">
    <property type="term" value="F:FAD binding"/>
    <property type="evidence" value="ECO:0007669"/>
    <property type="project" value="InterPro"/>
</dbReference>
<dbReference type="EMBL" id="PVTF01000008">
    <property type="protein sequence ID" value="PRY39090.1"/>
    <property type="molecule type" value="Genomic_DNA"/>
</dbReference>
<reference evidence="2 3" key="1">
    <citation type="submission" date="2018-03" db="EMBL/GenBank/DDBJ databases">
        <title>Genomic Encyclopedia of Archaeal and Bacterial Type Strains, Phase II (KMG-II): from individual species to whole genera.</title>
        <authorList>
            <person name="Goeker M."/>
        </authorList>
    </citation>
    <scope>NUCLEOTIDE SEQUENCE [LARGE SCALE GENOMIC DNA]</scope>
    <source>
        <strain evidence="2 3">DSM 44720</strain>
    </source>
</reference>
<dbReference type="OrthoDB" id="9790035at2"/>
<comment type="caution">
    <text evidence="2">The sequence shown here is derived from an EMBL/GenBank/DDBJ whole genome shotgun (WGS) entry which is preliminary data.</text>
</comment>